<dbReference type="InterPro" id="IPR050097">
    <property type="entry name" value="Ferredoxin-NADP_redctase_2"/>
</dbReference>
<reference evidence="7" key="1">
    <citation type="journal article" date="2019" name="Int. J. Syst. Evol. Microbiol.">
        <title>The Global Catalogue of Microorganisms (GCM) 10K type strain sequencing project: providing services to taxonomists for standard genome sequencing and annotation.</title>
        <authorList>
            <consortium name="The Broad Institute Genomics Platform"/>
            <consortium name="The Broad Institute Genome Sequencing Center for Infectious Disease"/>
            <person name="Wu L."/>
            <person name="Ma J."/>
        </authorList>
    </citation>
    <scope>NUCLEOTIDE SEQUENCE [LARGE SCALE GENOMIC DNA]</scope>
    <source>
        <strain evidence="7">CGMCC 1.13574</strain>
    </source>
</reference>
<name>A0ABW4ZWS3_9BACL</name>
<dbReference type="Pfam" id="PF13450">
    <property type="entry name" value="NAD_binding_8"/>
    <property type="match status" value="1"/>
</dbReference>
<comment type="caution">
    <text evidence="6">The sequence shown here is derived from an EMBL/GenBank/DDBJ whole genome shotgun (WGS) entry which is preliminary data.</text>
</comment>
<dbReference type="PRINTS" id="PR00368">
    <property type="entry name" value="FADPNR"/>
</dbReference>
<evidence type="ECO:0000256" key="3">
    <source>
        <dbReference type="ARBA" id="ARBA00022630"/>
    </source>
</evidence>
<evidence type="ECO:0000313" key="7">
    <source>
        <dbReference type="Proteomes" id="UP001597343"/>
    </source>
</evidence>
<dbReference type="PRINTS" id="PR00469">
    <property type="entry name" value="PNDRDTASEII"/>
</dbReference>
<feature type="domain" description="FAD/NAD(P)-binding" evidence="5">
    <location>
        <begin position="61"/>
        <end position="165"/>
    </location>
</feature>
<dbReference type="Proteomes" id="UP001597343">
    <property type="component" value="Unassembled WGS sequence"/>
</dbReference>
<evidence type="ECO:0000313" key="6">
    <source>
        <dbReference type="EMBL" id="MFD2169974.1"/>
    </source>
</evidence>
<dbReference type="PANTHER" id="PTHR48105">
    <property type="entry name" value="THIOREDOXIN REDUCTASE 1-RELATED-RELATED"/>
    <property type="match status" value="1"/>
</dbReference>
<protein>
    <submittedName>
        <fullName evidence="6">FAD-dependent oxidoreductase</fullName>
    </submittedName>
</protein>
<proteinExistence type="predicted"/>
<dbReference type="EMBL" id="JBHUIO010000005">
    <property type="protein sequence ID" value="MFD2169974.1"/>
    <property type="molecule type" value="Genomic_DNA"/>
</dbReference>
<keyword evidence="4" id="KW-0560">Oxidoreductase</keyword>
<dbReference type="Gene3D" id="3.50.50.60">
    <property type="entry name" value="FAD/NAD(P)-binding domain"/>
    <property type="match status" value="1"/>
</dbReference>
<keyword evidence="7" id="KW-1185">Reference proteome</keyword>
<dbReference type="Pfam" id="PF07992">
    <property type="entry name" value="Pyr_redox_2"/>
    <property type="match status" value="1"/>
</dbReference>
<evidence type="ECO:0000256" key="4">
    <source>
        <dbReference type="ARBA" id="ARBA00023002"/>
    </source>
</evidence>
<sequence>MYKVIVLGGGPSGLSAALLLADLGYQTLVLEDGRTQMGRAYVTNYLGLDEFEGPQLLEKGRQQVEQRGVEIRSERVTAIDEQEDHLLVTTAAGQHRAESILLCCGQGPGMELAKLANVELVEHDEPFTKLKVAIDERGRTSRKNVYAAGICAGTSSQAIIAAGHGAQVALNLISEQAGERVHIHRTIPPKK</sequence>
<dbReference type="InterPro" id="IPR023753">
    <property type="entry name" value="FAD/NAD-binding_dom"/>
</dbReference>
<keyword evidence="3" id="KW-0285">Flavoprotein</keyword>
<comment type="cofactor">
    <cofactor evidence="1">
        <name>FAD</name>
        <dbReference type="ChEBI" id="CHEBI:57692"/>
    </cofactor>
</comment>
<evidence type="ECO:0000256" key="2">
    <source>
        <dbReference type="ARBA" id="ARBA00011738"/>
    </source>
</evidence>
<comment type="subunit">
    <text evidence="2">Homodimer.</text>
</comment>
<dbReference type="InterPro" id="IPR036188">
    <property type="entry name" value="FAD/NAD-bd_sf"/>
</dbReference>
<dbReference type="RefSeq" id="WP_386045541.1">
    <property type="nucleotide sequence ID" value="NZ_JBHUIO010000005.1"/>
</dbReference>
<gene>
    <name evidence="6" type="ORF">ACFSOY_08195</name>
</gene>
<organism evidence="6 7">
    <name type="scientific">Tumebacillus lipolyticus</name>
    <dbReference type="NCBI Taxonomy" id="1280370"/>
    <lineage>
        <taxon>Bacteria</taxon>
        <taxon>Bacillati</taxon>
        <taxon>Bacillota</taxon>
        <taxon>Bacilli</taxon>
        <taxon>Bacillales</taxon>
        <taxon>Alicyclobacillaceae</taxon>
        <taxon>Tumebacillus</taxon>
    </lineage>
</organism>
<accession>A0ABW4ZWS3</accession>
<dbReference type="SUPFAM" id="SSF51905">
    <property type="entry name" value="FAD/NAD(P)-binding domain"/>
    <property type="match status" value="1"/>
</dbReference>
<evidence type="ECO:0000259" key="5">
    <source>
        <dbReference type="Pfam" id="PF07992"/>
    </source>
</evidence>
<evidence type="ECO:0000256" key="1">
    <source>
        <dbReference type="ARBA" id="ARBA00001974"/>
    </source>
</evidence>